<evidence type="ECO:0000256" key="8">
    <source>
        <dbReference type="RuleBase" id="RU364100"/>
    </source>
</evidence>
<evidence type="ECO:0000256" key="5">
    <source>
        <dbReference type="ARBA" id="ARBA00023124"/>
    </source>
</evidence>
<keyword evidence="2 8" id="KW-0645">Protease</keyword>
<dbReference type="SUPFAM" id="SSF143081">
    <property type="entry name" value="BB1717-like"/>
    <property type="match status" value="1"/>
</dbReference>
<sequence length="325" mass="38374">MCYSAQIWSDYRKYVREFRARVGIKEFRDLFFRKAQGAQLLWPKGMEMVFADPQTDEEREIWELIQQCRRNDAMVYEQSLFDQRKRLADAQRKIDTKPDKPNKGAHEDVRIANNKIKWNLGKIADINRTEPKESDSRIFPGWYVPVMTMLDGELVVRPMRYRCRPARATPKYDEEYPGTFNARRSSLNEFWRGEWGQTHGVIMTDWFYEHVDLHKAEGRELRPGEEATDTIISFKPDYGHSMMVACLWSHWRARNETEEDLLSVAFITDDPPPEVKAAGHDRCVIPLRHENLMAWLAPDINDLDAQQALLDDRERPFYEHYLEAA</sequence>
<dbReference type="InterPro" id="IPR003738">
    <property type="entry name" value="SRAP"/>
</dbReference>
<dbReference type="Gene3D" id="3.90.1680.10">
    <property type="entry name" value="SOS response associated peptidase-like"/>
    <property type="match status" value="1"/>
</dbReference>
<evidence type="ECO:0000256" key="3">
    <source>
        <dbReference type="ARBA" id="ARBA00022763"/>
    </source>
</evidence>
<name>A0ABU1YWA5_ROSSA</name>
<reference evidence="9 10" key="1">
    <citation type="submission" date="2023-07" db="EMBL/GenBank/DDBJ databases">
        <title>Sorghum-associated microbial communities from plants grown in Nebraska, USA.</title>
        <authorList>
            <person name="Schachtman D."/>
        </authorList>
    </citation>
    <scope>NUCLEOTIDE SEQUENCE [LARGE SCALE GENOMIC DNA]</scope>
    <source>
        <strain evidence="9 10">BE314</strain>
    </source>
</reference>
<dbReference type="Pfam" id="PF02586">
    <property type="entry name" value="SRAP"/>
    <property type="match status" value="1"/>
</dbReference>
<dbReference type="Proteomes" id="UP001180453">
    <property type="component" value="Unassembled WGS sequence"/>
</dbReference>
<dbReference type="EMBL" id="JAVDXU010000008">
    <property type="protein sequence ID" value="MDR7273139.1"/>
    <property type="molecule type" value="Genomic_DNA"/>
</dbReference>
<dbReference type="RefSeq" id="WP_310273181.1">
    <property type="nucleotide sequence ID" value="NZ_JAVDXU010000008.1"/>
</dbReference>
<protein>
    <recommendedName>
        <fullName evidence="8">Abasic site processing protein</fullName>
        <ecNumber evidence="8">3.4.-.-</ecNumber>
    </recommendedName>
</protein>
<keyword evidence="10" id="KW-1185">Reference proteome</keyword>
<keyword evidence="3" id="KW-0227">DNA damage</keyword>
<organism evidence="9 10">
    <name type="scientific">Roseateles saccharophilus</name>
    <name type="common">Pseudomonas saccharophila</name>
    <dbReference type="NCBI Taxonomy" id="304"/>
    <lineage>
        <taxon>Bacteria</taxon>
        <taxon>Pseudomonadati</taxon>
        <taxon>Pseudomonadota</taxon>
        <taxon>Betaproteobacteria</taxon>
        <taxon>Burkholderiales</taxon>
        <taxon>Sphaerotilaceae</taxon>
        <taxon>Roseateles</taxon>
    </lineage>
</organism>
<proteinExistence type="inferred from homology"/>
<dbReference type="EC" id="3.4.-.-" evidence="8"/>
<evidence type="ECO:0000313" key="10">
    <source>
        <dbReference type="Proteomes" id="UP001180453"/>
    </source>
</evidence>
<keyword evidence="5" id="KW-0190">Covalent protein-DNA linkage</keyword>
<evidence type="ECO:0000256" key="4">
    <source>
        <dbReference type="ARBA" id="ARBA00022801"/>
    </source>
</evidence>
<evidence type="ECO:0000256" key="7">
    <source>
        <dbReference type="ARBA" id="ARBA00023239"/>
    </source>
</evidence>
<evidence type="ECO:0000313" key="9">
    <source>
        <dbReference type="EMBL" id="MDR7273139.1"/>
    </source>
</evidence>
<dbReference type="PANTHER" id="PTHR13604">
    <property type="entry name" value="DC12-RELATED"/>
    <property type="match status" value="1"/>
</dbReference>
<dbReference type="PANTHER" id="PTHR13604:SF0">
    <property type="entry name" value="ABASIC SITE PROCESSING PROTEIN HMCES"/>
    <property type="match status" value="1"/>
</dbReference>
<keyword evidence="4 8" id="KW-0378">Hydrolase</keyword>
<keyword evidence="7" id="KW-0456">Lyase</keyword>
<evidence type="ECO:0000256" key="6">
    <source>
        <dbReference type="ARBA" id="ARBA00023125"/>
    </source>
</evidence>
<evidence type="ECO:0000256" key="2">
    <source>
        <dbReference type="ARBA" id="ARBA00022670"/>
    </source>
</evidence>
<comment type="similarity">
    <text evidence="1 8">Belongs to the SOS response-associated peptidase family.</text>
</comment>
<evidence type="ECO:0000256" key="1">
    <source>
        <dbReference type="ARBA" id="ARBA00008136"/>
    </source>
</evidence>
<gene>
    <name evidence="9" type="ORF">J2X20_005824</name>
</gene>
<accession>A0ABU1YWA5</accession>
<comment type="caution">
    <text evidence="9">The sequence shown here is derived from an EMBL/GenBank/DDBJ whole genome shotgun (WGS) entry which is preliminary data.</text>
</comment>
<keyword evidence="6" id="KW-0238">DNA-binding</keyword>
<dbReference type="InterPro" id="IPR036590">
    <property type="entry name" value="SRAP-like"/>
</dbReference>